<gene>
    <name evidence="1" type="ordered locus">SJA_C1-18470</name>
</gene>
<sequence length="144" mass="15792">MPTSRDPMSIVQDNIDRTGQHLFAIFGSDDEPAFVYTVGNAVRGLPELLLIGNFRATVAGGILNDLGTIMRKQERALSGDIGLGGRYPVRIRRASEGAKFKWTIQAGQYLGHDHYDVLQVLLCDYDGHYPGERGCNPDFGVPLA</sequence>
<organism evidence="1 2">
    <name type="scientific">Sphingobium indicum (strain DSM 16413 / CCM 7287 / MTCC 6362 / UT26 / NBRC 101211 / UT26S)</name>
    <name type="common">Sphingobium japonicum</name>
    <dbReference type="NCBI Taxonomy" id="452662"/>
    <lineage>
        <taxon>Bacteria</taxon>
        <taxon>Pseudomonadati</taxon>
        <taxon>Pseudomonadota</taxon>
        <taxon>Alphaproteobacteria</taxon>
        <taxon>Sphingomonadales</taxon>
        <taxon>Sphingomonadaceae</taxon>
        <taxon>Sphingobium</taxon>
    </lineage>
</organism>
<dbReference type="RefSeq" id="WP_013040164.1">
    <property type="nucleotide sequence ID" value="NC_014006.1"/>
</dbReference>
<protein>
    <recommendedName>
        <fullName evidence="3">DUF4262 domain-containing protein</fullName>
    </recommendedName>
</protein>
<dbReference type="EMBL" id="AP010803">
    <property type="protein sequence ID" value="BAI96681.1"/>
    <property type="molecule type" value="Genomic_DNA"/>
</dbReference>
<dbReference type="STRING" id="452662.SJA_C1-18470"/>
<evidence type="ECO:0008006" key="3">
    <source>
        <dbReference type="Google" id="ProtNLM"/>
    </source>
</evidence>
<dbReference type="eggNOG" id="ENOG50300QY">
    <property type="taxonomic scope" value="Bacteria"/>
</dbReference>
<dbReference type="Pfam" id="PF14081">
    <property type="entry name" value="DUF4262"/>
    <property type="match status" value="1"/>
</dbReference>
<dbReference type="GeneID" id="29273448"/>
<proteinExistence type="predicted"/>
<name>D4Z249_SPHIU</name>
<keyword evidence="2" id="KW-1185">Reference proteome</keyword>
<evidence type="ECO:0000313" key="1">
    <source>
        <dbReference type="EMBL" id="BAI96681.1"/>
    </source>
</evidence>
<dbReference type="HOGENOM" id="CLU_1795256_0_0_5"/>
<dbReference type="InterPro" id="IPR025358">
    <property type="entry name" value="DUF4262"/>
</dbReference>
<dbReference type="AlphaFoldDB" id="D4Z249"/>
<dbReference type="KEGG" id="sjp:SJA_C1-18470"/>
<accession>D4Z249</accession>
<dbReference type="Proteomes" id="UP000007753">
    <property type="component" value="Chromosome 1"/>
</dbReference>
<evidence type="ECO:0000313" key="2">
    <source>
        <dbReference type="Proteomes" id="UP000007753"/>
    </source>
</evidence>
<reference evidence="1 2" key="1">
    <citation type="journal article" date="2010" name="J. Bacteriol.">
        <title>Complete genome sequence of the representative gamma-hexachlorocyclohexane-degrading bacterium Sphingobium japonicum UT26.</title>
        <authorList>
            <person name="Nagata Y."/>
            <person name="Ohtsubo Y."/>
            <person name="Endo R."/>
            <person name="Ichikawa N."/>
            <person name="Ankai A."/>
            <person name="Oguchi A."/>
            <person name="Fukui S."/>
            <person name="Fujita N."/>
            <person name="Tsuda M."/>
        </authorList>
    </citation>
    <scope>NUCLEOTIDE SEQUENCE [LARGE SCALE GENOMIC DNA]</scope>
    <source>
        <strain evidence="2">DSM 16413 / CCM 7287 / MTCC 6362 / UT26 / NBRC 101211 / UT26S</strain>
    </source>
</reference>